<dbReference type="SUPFAM" id="SSF46689">
    <property type="entry name" value="Homeodomain-like"/>
    <property type="match status" value="2"/>
</dbReference>
<protein>
    <submittedName>
        <fullName evidence="4">AraC family transcriptional regulator</fullName>
    </submittedName>
</protein>
<evidence type="ECO:0000259" key="3">
    <source>
        <dbReference type="PROSITE" id="PS01124"/>
    </source>
</evidence>
<dbReference type="EMBL" id="CP065053">
    <property type="protein sequence ID" value="QPI48280.1"/>
    <property type="molecule type" value="Genomic_DNA"/>
</dbReference>
<dbReference type="Pfam" id="PF12833">
    <property type="entry name" value="HTH_18"/>
    <property type="match status" value="1"/>
</dbReference>
<dbReference type="PANTHER" id="PTHR43436:SF1">
    <property type="entry name" value="TRANSCRIPTIONAL REGULATORY PROTEIN"/>
    <property type="match status" value="1"/>
</dbReference>
<dbReference type="InterPro" id="IPR009057">
    <property type="entry name" value="Homeodomain-like_sf"/>
</dbReference>
<dbReference type="InterPro" id="IPR009594">
    <property type="entry name" value="Tscrpt_reg_HTH_AraC_N"/>
</dbReference>
<sequence length="305" mass="33104">MNSDAGSTSLARLRGMVAARAVNEGRTDSIWPGLRYYRFSAPVRYDKTQTLAPGIVVVLQGRKSARLGASTLAYDEMSCLVLGAETRCDGTVVEASPGQPYLAIHMDLPPDLLVKTFIALANAAPSSTTDPAPNYVAPVDERVLDAFTRLLPATDQAIDRATIAPLIVEEIIVRLLRSEAAGAIRDAAKVKRSAARIQKAVQLIQQHFHRPLDIAELAGAVAMSPSHFAHTFREVAGLAPMHFLRNTRLDEARVLLLAGGRRPGEVAAMTGFDSAAHFTREFKRRYGAPPAQYVRQLASQQPRSI</sequence>
<reference evidence="4 5" key="1">
    <citation type="submission" date="2020-11" db="EMBL/GenBank/DDBJ databases">
        <authorList>
            <person name="Sun Q."/>
        </authorList>
    </citation>
    <scope>NUCLEOTIDE SEQUENCE [LARGE SCALE GENOMIC DNA]</scope>
    <source>
        <strain evidence="4 5">P8398</strain>
    </source>
</reference>
<dbReference type="Proteomes" id="UP000662888">
    <property type="component" value="Chromosome"/>
</dbReference>
<dbReference type="PROSITE" id="PS01124">
    <property type="entry name" value="HTH_ARAC_FAMILY_2"/>
    <property type="match status" value="1"/>
</dbReference>
<dbReference type="PANTHER" id="PTHR43436">
    <property type="entry name" value="ARAC-FAMILY TRANSCRIPTIONAL REGULATOR"/>
    <property type="match status" value="1"/>
</dbReference>
<dbReference type="RefSeq" id="WP_206087913.1">
    <property type="nucleotide sequence ID" value="NZ_CP065053.1"/>
</dbReference>
<evidence type="ECO:0000313" key="4">
    <source>
        <dbReference type="EMBL" id="QPI48280.1"/>
    </source>
</evidence>
<proteinExistence type="predicted"/>
<organism evidence="4 5">
    <name type="scientific">Massilia antarctica</name>
    <dbReference type="NCBI Taxonomy" id="2765360"/>
    <lineage>
        <taxon>Bacteria</taxon>
        <taxon>Pseudomonadati</taxon>
        <taxon>Pseudomonadota</taxon>
        <taxon>Betaproteobacteria</taxon>
        <taxon>Burkholderiales</taxon>
        <taxon>Oxalobacteraceae</taxon>
        <taxon>Telluria group</taxon>
        <taxon>Massilia</taxon>
    </lineage>
</organism>
<keyword evidence="5" id="KW-1185">Reference proteome</keyword>
<feature type="domain" description="HTH araC/xylS-type" evidence="3">
    <location>
        <begin position="198"/>
        <end position="296"/>
    </location>
</feature>
<accession>A0AA48WBL7</accession>
<evidence type="ECO:0000256" key="2">
    <source>
        <dbReference type="ARBA" id="ARBA00023163"/>
    </source>
</evidence>
<dbReference type="Gene3D" id="1.10.10.60">
    <property type="entry name" value="Homeodomain-like"/>
    <property type="match status" value="2"/>
</dbReference>
<keyword evidence="2" id="KW-0804">Transcription</keyword>
<dbReference type="InterPro" id="IPR018060">
    <property type="entry name" value="HTH_AraC"/>
</dbReference>
<evidence type="ECO:0000313" key="5">
    <source>
        <dbReference type="Proteomes" id="UP000662888"/>
    </source>
</evidence>
<evidence type="ECO:0000256" key="1">
    <source>
        <dbReference type="ARBA" id="ARBA00023015"/>
    </source>
</evidence>
<gene>
    <name evidence="4" type="ORF">IV454_22420</name>
</gene>
<dbReference type="Pfam" id="PF06719">
    <property type="entry name" value="AraC_N"/>
    <property type="match status" value="1"/>
</dbReference>
<keyword evidence="1" id="KW-0805">Transcription regulation</keyword>
<name>A0AA48WBL7_9BURK</name>
<dbReference type="SMART" id="SM00342">
    <property type="entry name" value="HTH_ARAC"/>
    <property type="match status" value="1"/>
</dbReference>